<keyword evidence="2" id="KW-0805">Transcription regulation</keyword>
<evidence type="ECO:0000256" key="2">
    <source>
        <dbReference type="ARBA" id="ARBA00023015"/>
    </source>
</evidence>
<dbReference type="Pfam" id="PF00010">
    <property type="entry name" value="HLH"/>
    <property type="match status" value="1"/>
</dbReference>
<comment type="subcellular location">
    <subcellularLocation>
        <location evidence="1">Nucleus</location>
    </subcellularLocation>
</comment>
<name>A0A9Q0EWE9_9TELE</name>
<keyword evidence="4" id="KW-0804">Transcription</keyword>
<dbReference type="SUPFAM" id="SSF47459">
    <property type="entry name" value="HLH, helix-loop-helix DNA-binding domain"/>
    <property type="match status" value="1"/>
</dbReference>
<dbReference type="SMART" id="SM00353">
    <property type="entry name" value="HLH"/>
    <property type="match status" value="1"/>
</dbReference>
<protein>
    <recommendedName>
        <fullName evidence="7">BHLH domain-containing protein</fullName>
    </recommendedName>
</protein>
<dbReference type="GO" id="GO:0005634">
    <property type="term" value="C:nucleus"/>
    <property type="evidence" value="ECO:0007669"/>
    <property type="project" value="UniProtKB-SubCell"/>
</dbReference>
<evidence type="ECO:0000256" key="4">
    <source>
        <dbReference type="ARBA" id="ARBA00023163"/>
    </source>
</evidence>
<feature type="domain" description="BHLH" evidence="7">
    <location>
        <begin position="118"/>
        <end position="170"/>
    </location>
</feature>
<dbReference type="GO" id="GO:0046983">
    <property type="term" value="F:protein dimerization activity"/>
    <property type="evidence" value="ECO:0007669"/>
    <property type="project" value="InterPro"/>
</dbReference>
<dbReference type="Gene3D" id="4.10.280.10">
    <property type="entry name" value="Helix-loop-helix DNA-binding domain"/>
    <property type="match status" value="1"/>
</dbReference>
<dbReference type="InterPro" id="IPR050283">
    <property type="entry name" value="E-box_TF_Regulators"/>
</dbReference>
<accession>A0A9Q0EWE9</accession>
<dbReference type="OrthoDB" id="10055449at2759"/>
<dbReference type="PANTHER" id="PTHR23349:SF68">
    <property type="entry name" value="FI14601P"/>
    <property type="match status" value="1"/>
</dbReference>
<dbReference type="AlphaFoldDB" id="A0A9Q0EWE9"/>
<comment type="caution">
    <text evidence="8">The sequence shown here is derived from an EMBL/GenBank/DDBJ whole genome shotgun (WGS) entry which is preliminary data.</text>
</comment>
<evidence type="ECO:0000256" key="5">
    <source>
        <dbReference type="ARBA" id="ARBA00023242"/>
    </source>
</evidence>
<sequence>MSLVSGFPHHHPVVHHHHHDGHYSFHAAAGGGGGRCHDETGGPPYFTGWLISHADVSSPTDYGLSAAPGYSPEYTGGSSVGLDPHHHYGGSGTAMVPAGISVNGNSNSMHHHHHRPVKRRPTANRKERRRTQSINSAFAELRECIPNVPADTKLSKIKTLRLATGYIAYLMDILQDKDGQQHGDTEAFKADFRKKTEGKEERRRREAAFRKKRVEERKVWLTNFMMNRSQRRKQNLPTRSWCCSPTRTMRGPSPAWWMASRQVVPAHTFIQRHMTANAIQIFPQGLDQKERVDNASVLVVKGQTGRGKAVKVKQVWAGATNGRKVEVDMPLTPPPPTA</sequence>
<keyword evidence="9" id="KW-1185">Reference proteome</keyword>
<dbReference type="GO" id="GO:0000981">
    <property type="term" value="F:DNA-binding transcription factor activity, RNA polymerase II-specific"/>
    <property type="evidence" value="ECO:0007669"/>
    <property type="project" value="TreeGrafter"/>
</dbReference>
<keyword evidence="5" id="KW-0539">Nucleus</keyword>
<dbReference type="PROSITE" id="PS50888">
    <property type="entry name" value="BHLH"/>
    <property type="match status" value="1"/>
</dbReference>
<dbReference type="EMBL" id="JANIIK010000034">
    <property type="protein sequence ID" value="KAJ3614872.1"/>
    <property type="molecule type" value="Genomic_DNA"/>
</dbReference>
<evidence type="ECO:0000259" key="7">
    <source>
        <dbReference type="PROSITE" id="PS50888"/>
    </source>
</evidence>
<evidence type="ECO:0000256" key="3">
    <source>
        <dbReference type="ARBA" id="ARBA00023125"/>
    </source>
</evidence>
<dbReference type="GO" id="GO:0032502">
    <property type="term" value="P:developmental process"/>
    <property type="evidence" value="ECO:0007669"/>
    <property type="project" value="TreeGrafter"/>
</dbReference>
<reference evidence="8" key="1">
    <citation type="submission" date="2022-07" db="EMBL/GenBank/DDBJ databases">
        <title>Chromosome-level genome of Muraenolepis orangiensis.</title>
        <authorList>
            <person name="Kim J."/>
        </authorList>
    </citation>
    <scope>NUCLEOTIDE SEQUENCE</scope>
    <source>
        <strain evidence="8">KU_S4_2022</strain>
        <tissue evidence="8">Muscle</tissue>
    </source>
</reference>
<dbReference type="InterPro" id="IPR011598">
    <property type="entry name" value="bHLH_dom"/>
</dbReference>
<dbReference type="PANTHER" id="PTHR23349">
    <property type="entry name" value="BASIC HELIX-LOOP-HELIX TRANSCRIPTION FACTOR, TWIST"/>
    <property type="match status" value="1"/>
</dbReference>
<proteinExistence type="predicted"/>
<evidence type="ECO:0000313" key="9">
    <source>
        <dbReference type="Proteomes" id="UP001148018"/>
    </source>
</evidence>
<evidence type="ECO:0000256" key="6">
    <source>
        <dbReference type="SAM" id="MobiDB-lite"/>
    </source>
</evidence>
<keyword evidence="3" id="KW-0238">DNA-binding</keyword>
<evidence type="ECO:0000313" key="8">
    <source>
        <dbReference type="EMBL" id="KAJ3614872.1"/>
    </source>
</evidence>
<feature type="compositionally biased region" description="Basic residues" evidence="6">
    <location>
        <begin position="109"/>
        <end position="131"/>
    </location>
</feature>
<dbReference type="FunFam" id="4.10.280.10:FF:000010">
    <property type="entry name" value="Scleraxis bHLH transcription factor"/>
    <property type="match status" value="1"/>
</dbReference>
<evidence type="ECO:0000256" key="1">
    <source>
        <dbReference type="ARBA" id="ARBA00004123"/>
    </source>
</evidence>
<organism evidence="8 9">
    <name type="scientific">Muraenolepis orangiensis</name>
    <name type="common">Patagonian moray cod</name>
    <dbReference type="NCBI Taxonomy" id="630683"/>
    <lineage>
        <taxon>Eukaryota</taxon>
        <taxon>Metazoa</taxon>
        <taxon>Chordata</taxon>
        <taxon>Craniata</taxon>
        <taxon>Vertebrata</taxon>
        <taxon>Euteleostomi</taxon>
        <taxon>Actinopterygii</taxon>
        <taxon>Neopterygii</taxon>
        <taxon>Teleostei</taxon>
        <taxon>Neoteleostei</taxon>
        <taxon>Acanthomorphata</taxon>
        <taxon>Zeiogadaria</taxon>
        <taxon>Gadariae</taxon>
        <taxon>Gadiformes</taxon>
        <taxon>Muraenolepidoidei</taxon>
        <taxon>Muraenolepididae</taxon>
        <taxon>Muraenolepis</taxon>
    </lineage>
</organism>
<feature type="region of interest" description="Disordered" evidence="6">
    <location>
        <begin position="103"/>
        <end position="131"/>
    </location>
</feature>
<dbReference type="Proteomes" id="UP001148018">
    <property type="component" value="Unassembled WGS sequence"/>
</dbReference>
<gene>
    <name evidence="8" type="ORF">NHX12_018442</name>
</gene>
<dbReference type="InterPro" id="IPR036638">
    <property type="entry name" value="HLH_DNA-bd_sf"/>
</dbReference>
<dbReference type="GO" id="GO:0000977">
    <property type="term" value="F:RNA polymerase II transcription regulatory region sequence-specific DNA binding"/>
    <property type="evidence" value="ECO:0007669"/>
    <property type="project" value="TreeGrafter"/>
</dbReference>